<evidence type="ECO:0000256" key="6">
    <source>
        <dbReference type="SAM" id="Phobius"/>
    </source>
</evidence>
<feature type="transmembrane region" description="Helical" evidence="6">
    <location>
        <begin position="735"/>
        <end position="754"/>
    </location>
</feature>
<evidence type="ECO:0000259" key="7">
    <source>
        <dbReference type="Pfam" id="PF02687"/>
    </source>
</evidence>
<dbReference type="InterPro" id="IPR003838">
    <property type="entry name" value="ABC3_permease_C"/>
</dbReference>
<keyword evidence="5 6" id="KW-0472">Membrane</keyword>
<dbReference type="Pfam" id="PF12704">
    <property type="entry name" value="MacB_PCD"/>
    <property type="match status" value="2"/>
</dbReference>
<dbReference type="PANTHER" id="PTHR30572">
    <property type="entry name" value="MEMBRANE COMPONENT OF TRANSPORTER-RELATED"/>
    <property type="match status" value="1"/>
</dbReference>
<proteinExistence type="predicted"/>
<dbReference type="PANTHER" id="PTHR30572:SF18">
    <property type="entry name" value="ABC-TYPE MACROLIDE FAMILY EXPORT SYSTEM PERMEASE COMPONENT 2"/>
    <property type="match status" value="1"/>
</dbReference>
<evidence type="ECO:0000256" key="2">
    <source>
        <dbReference type="ARBA" id="ARBA00022475"/>
    </source>
</evidence>
<dbReference type="InterPro" id="IPR050250">
    <property type="entry name" value="Macrolide_Exporter_MacB"/>
</dbReference>
<feature type="transmembrane region" description="Helical" evidence="6">
    <location>
        <begin position="769"/>
        <end position="792"/>
    </location>
</feature>
<feature type="transmembrane region" description="Helical" evidence="6">
    <location>
        <begin position="21"/>
        <end position="41"/>
    </location>
</feature>
<evidence type="ECO:0000313" key="10">
    <source>
        <dbReference type="Proteomes" id="UP000830401"/>
    </source>
</evidence>
<dbReference type="EMBL" id="CP095069">
    <property type="protein sequence ID" value="UOQ69875.1"/>
    <property type="molecule type" value="Genomic_DNA"/>
</dbReference>
<dbReference type="Proteomes" id="UP000830401">
    <property type="component" value="Plasmid unnamed8"/>
</dbReference>
<accession>A0ABY4GGD7</accession>
<keyword evidence="9" id="KW-0614">Plasmid</keyword>
<dbReference type="Pfam" id="PF02687">
    <property type="entry name" value="FtsX"/>
    <property type="match status" value="2"/>
</dbReference>
<feature type="transmembrane region" description="Helical" evidence="6">
    <location>
        <begin position="683"/>
        <end position="707"/>
    </location>
</feature>
<evidence type="ECO:0000256" key="3">
    <source>
        <dbReference type="ARBA" id="ARBA00022692"/>
    </source>
</evidence>
<feature type="domain" description="ABC3 transporter permease C-terminal" evidence="7">
    <location>
        <begin position="299"/>
        <end position="416"/>
    </location>
</feature>
<organism evidence="9 10">
    <name type="scientific">Hymenobacter volaticus</name>
    <dbReference type="NCBI Taxonomy" id="2932254"/>
    <lineage>
        <taxon>Bacteria</taxon>
        <taxon>Pseudomonadati</taxon>
        <taxon>Bacteroidota</taxon>
        <taxon>Cytophagia</taxon>
        <taxon>Cytophagales</taxon>
        <taxon>Hymenobacteraceae</taxon>
        <taxon>Hymenobacter</taxon>
    </lineage>
</organism>
<protein>
    <submittedName>
        <fullName evidence="9">ABC transporter permease</fullName>
    </submittedName>
</protein>
<evidence type="ECO:0000256" key="5">
    <source>
        <dbReference type="ARBA" id="ARBA00023136"/>
    </source>
</evidence>
<feature type="domain" description="ABC3 transporter permease C-terminal" evidence="7">
    <location>
        <begin position="686"/>
        <end position="799"/>
    </location>
</feature>
<sequence length="806" mass="89567">MLQNYLKIALRKLWRNKAFSAINIFGLAIGLATCLMIMLFVQNELSYDRYNDKADRIVRVVFRGSVQGQKMKEANVMPPVARTLQTEYPEVQAATRLREGGSPRISYGDKSFKESSVALVDSNFFQVFTIPLLQGDAKTALVQPYTVVLSQATARKYFGNVNPIGKVLTFKEWNHSCKVTGIFDKVPANSHFHFDIFAALASNPEAKASSWMTSNYFTYLVLPEGYDYKKLEAKLPQVVDKYLGPQLQKAVGMSFQQFRQKGNDLGLFLQPLTDIHLRSDFTGNLEAGGDVRYVYIFSSIAGFVLLIACINFMNLSTAGASKRAREVGVRKVLGSLQSQLVGQFLLESVLLTLVSLMLAVVFVAVALPVFNDLAQKQLTFDLMATWWLLPGLVLFGVLIGVFAGSYPAFFLSSFNPVAVLKGKITSGKGSLGLRSGLVVFQFCISIILMVSTLVVYQQLEYIQSKKLGYDKDHVLVLPETNLLGKHAETFRQQLLQDPRVVSVSTSGYLPAGQTYSNNFLVSTDDNPTQLLKVLRYEVDPQYLPTLGIQLTTGRNFSTRHSTDSTAVILNETAAKTFGWDKNDLSHTISNADNQGHKVTYRVIGVIKDFHFKSLHEPITPLIMTLANSSGAVIVKVKGADLAGLVTTLKEQWMKFSPEEPFSYSFLDERFMQTYEAERKLGRILYLFAGLTVLVACLGLFGLATFTAEQRTKEIGIRKVLGASVTNIVSLLSKDFLKLVVVANVVAWPLAWWAMHRWLQDFAYRINVSWWVFVLVGAAALLIALVTVSVQAVRAAAANPIKNLRVN</sequence>
<keyword evidence="3 6" id="KW-0812">Transmembrane</keyword>
<keyword evidence="2" id="KW-1003">Cell membrane</keyword>
<dbReference type="InterPro" id="IPR025857">
    <property type="entry name" value="MacB_PCD"/>
</dbReference>
<keyword evidence="10" id="KW-1185">Reference proteome</keyword>
<feature type="transmembrane region" description="Helical" evidence="6">
    <location>
        <begin position="387"/>
        <end position="411"/>
    </location>
</feature>
<evidence type="ECO:0000259" key="8">
    <source>
        <dbReference type="Pfam" id="PF12704"/>
    </source>
</evidence>
<feature type="transmembrane region" description="Helical" evidence="6">
    <location>
        <begin position="293"/>
        <end position="315"/>
    </location>
</feature>
<evidence type="ECO:0000256" key="1">
    <source>
        <dbReference type="ARBA" id="ARBA00004651"/>
    </source>
</evidence>
<name>A0ABY4GGD7_9BACT</name>
<evidence type="ECO:0000313" key="9">
    <source>
        <dbReference type="EMBL" id="UOQ69875.1"/>
    </source>
</evidence>
<geneLocation type="plasmid" evidence="9 10">
    <name>unnamed8</name>
</geneLocation>
<feature type="domain" description="MacB-like periplasmic core" evidence="8">
    <location>
        <begin position="487"/>
        <end position="610"/>
    </location>
</feature>
<evidence type="ECO:0000256" key="4">
    <source>
        <dbReference type="ARBA" id="ARBA00022989"/>
    </source>
</evidence>
<feature type="transmembrane region" description="Helical" evidence="6">
    <location>
        <begin position="344"/>
        <end position="367"/>
    </location>
</feature>
<reference evidence="9" key="1">
    <citation type="submission" date="2022-04" db="EMBL/GenBank/DDBJ databases">
        <title>Hymenobacter sp. isolated from the air.</title>
        <authorList>
            <person name="Won M."/>
            <person name="Lee C.-M."/>
            <person name="Woen H.-Y."/>
            <person name="Kwon S.-W."/>
        </authorList>
    </citation>
    <scope>NUCLEOTIDE SEQUENCE</scope>
    <source>
        <strain evidence="9">5420S-77</strain>
        <plasmid evidence="9">unnamed8</plasmid>
    </source>
</reference>
<feature type="transmembrane region" description="Helical" evidence="6">
    <location>
        <begin position="431"/>
        <end position="456"/>
    </location>
</feature>
<dbReference type="RefSeq" id="WP_245127724.1">
    <property type="nucleotide sequence ID" value="NZ_CP095069.1"/>
</dbReference>
<feature type="domain" description="MacB-like periplasmic core" evidence="8">
    <location>
        <begin position="20"/>
        <end position="237"/>
    </location>
</feature>
<gene>
    <name evidence="9" type="ORF">MUN86_30310</name>
</gene>
<keyword evidence="4 6" id="KW-1133">Transmembrane helix</keyword>
<comment type="subcellular location">
    <subcellularLocation>
        <location evidence="1">Cell membrane</location>
        <topology evidence="1">Multi-pass membrane protein</topology>
    </subcellularLocation>
</comment>